<protein>
    <submittedName>
        <fullName evidence="1">Uncharacterized protein</fullName>
    </submittedName>
</protein>
<dbReference type="EMBL" id="LR798335">
    <property type="protein sequence ID" value="CAB5224419.1"/>
    <property type="molecule type" value="Genomic_DNA"/>
</dbReference>
<gene>
    <name evidence="1" type="ORF">UFOVP393_74</name>
</gene>
<reference evidence="1" key="1">
    <citation type="submission" date="2020-05" db="EMBL/GenBank/DDBJ databases">
        <authorList>
            <person name="Chiriac C."/>
            <person name="Salcher M."/>
            <person name="Ghai R."/>
            <person name="Kavagutti S V."/>
        </authorList>
    </citation>
    <scope>NUCLEOTIDE SEQUENCE</scope>
</reference>
<accession>A0A6J7X7J1</accession>
<evidence type="ECO:0000313" key="1">
    <source>
        <dbReference type="EMBL" id="CAB5224419.1"/>
    </source>
</evidence>
<organism evidence="1">
    <name type="scientific">uncultured Caudovirales phage</name>
    <dbReference type="NCBI Taxonomy" id="2100421"/>
    <lineage>
        <taxon>Viruses</taxon>
        <taxon>Duplodnaviria</taxon>
        <taxon>Heunggongvirae</taxon>
        <taxon>Uroviricota</taxon>
        <taxon>Caudoviricetes</taxon>
        <taxon>Peduoviridae</taxon>
        <taxon>Maltschvirus</taxon>
        <taxon>Maltschvirus maltsch</taxon>
    </lineage>
</organism>
<name>A0A6J7X7J1_9CAUD</name>
<sequence length="63" mass="7379">MNTLPFDYQRCLPIQLSDMCQNCKRWFNHPEQKNKPYGQCCVTAKGYGDQVCDHIPISTQEQK</sequence>
<proteinExistence type="predicted"/>